<feature type="chain" id="PRO_5003394885" evidence="1">
    <location>
        <begin position="24"/>
        <end position="367"/>
    </location>
</feature>
<name>F9WM06_TRYVY</name>
<keyword evidence="1" id="KW-0732">Signal</keyword>
<keyword evidence="3" id="KW-1185">Reference proteome</keyword>
<dbReference type="EMBL" id="CAEX01001387">
    <property type="protein sequence ID" value="CCD18554.1"/>
    <property type="molecule type" value="Genomic_DNA"/>
</dbReference>
<gene>
    <name evidence="2" type="ORF">TvY486_0012530</name>
</gene>
<evidence type="ECO:0000313" key="3">
    <source>
        <dbReference type="Proteomes" id="UP000009027"/>
    </source>
</evidence>
<feature type="signal peptide" evidence="1">
    <location>
        <begin position="1"/>
        <end position="23"/>
    </location>
</feature>
<accession>F9WM06</accession>
<dbReference type="InterPro" id="IPR021057">
    <property type="entry name" value="Trypano_invariant_glycop"/>
</dbReference>
<evidence type="ECO:0000256" key="1">
    <source>
        <dbReference type="SAM" id="SignalP"/>
    </source>
</evidence>
<dbReference type="Proteomes" id="UP000009027">
    <property type="component" value="Unassembled WGS sequence"/>
</dbReference>
<organism evidence="2 3">
    <name type="scientific">Trypanosoma vivax (strain Y486)</name>
    <dbReference type="NCBI Taxonomy" id="1055687"/>
    <lineage>
        <taxon>Eukaryota</taxon>
        <taxon>Discoba</taxon>
        <taxon>Euglenozoa</taxon>
        <taxon>Kinetoplastea</taxon>
        <taxon>Metakinetoplastina</taxon>
        <taxon>Trypanosomatida</taxon>
        <taxon>Trypanosomatidae</taxon>
        <taxon>Trypanosoma</taxon>
        <taxon>Duttonella</taxon>
    </lineage>
</organism>
<dbReference type="AlphaFoldDB" id="F9WM06"/>
<dbReference type="Pfam" id="PF11727">
    <property type="entry name" value="ISG65-75"/>
    <property type="match status" value="1"/>
</dbReference>
<reference evidence="2 3" key="1">
    <citation type="journal article" date="2012" name="Proc. Natl. Acad. Sci. U.S.A.">
        <title>Antigenic diversity is generated by distinct evolutionary mechanisms in African trypanosome species.</title>
        <authorList>
            <person name="Jackson A.P."/>
            <person name="Berry A."/>
            <person name="Aslett M."/>
            <person name="Allison H.C."/>
            <person name="Burton P."/>
            <person name="Vavrova-Anderson J."/>
            <person name="Brown R."/>
            <person name="Browne H."/>
            <person name="Corton N."/>
            <person name="Hauser H."/>
            <person name="Gamble J."/>
            <person name="Gilderthorp R."/>
            <person name="Marcello L."/>
            <person name="McQuillan J."/>
            <person name="Otto T.D."/>
            <person name="Quail M.A."/>
            <person name="Sanders M.J."/>
            <person name="van Tonder A."/>
            <person name="Ginger M.L."/>
            <person name="Field M.C."/>
            <person name="Barry J.D."/>
            <person name="Hertz-Fowler C."/>
            <person name="Berriman M."/>
        </authorList>
    </citation>
    <scope>NUCLEOTIDE SEQUENCE</scope>
    <source>
        <strain evidence="2 3">Y486</strain>
    </source>
</reference>
<dbReference type="VEuPathDB" id="TriTrypDB:TvY486_0012530"/>
<evidence type="ECO:0000313" key="2">
    <source>
        <dbReference type="EMBL" id="CCD18554.1"/>
    </source>
</evidence>
<sequence length="367" mass="39258">MSYVAALAIAIALCGHMTSSVDALRVDFRKDMLQVNDGNYGGMGVAGAAALCRLHALSEGVPNVVDRLTDENEIWLGVSERLWGSAMSEVAQLELLRLKTHGLSNLTDVMSRTTAAVTLAVNLANQSRRSMLERYDAVRNATVTAEEMSEEAILGGESPYGGLRNILLRYCGRPGQSYECEAELRKELVNGAIVCEKLNVSSSANTTVSAMVEALAEFNEHKTAIYPDDSQLNEKCEPSPEVICSVAEDWVGPFYLAAQALGEVESAFLWNSRDAAEAYGALAAARKAINVAEAAVRAAWVNSGVRVSGQGLLSTACSHQYARVETKIPQLLASSREAVVASSSCFPLPGALYFSLYVACVTGIFSV</sequence>
<proteinExistence type="predicted"/>
<protein>
    <submittedName>
        <fullName evidence="2">Uncharacterized protein</fullName>
    </submittedName>
</protein>